<dbReference type="Pfam" id="PF00565">
    <property type="entry name" value="SNase"/>
    <property type="match status" value="1"/>
</dbReference>
<keyword evidence="18" id="KW-1185">Reference proteome</keyword>
<evidence type="ECO:0000256" key="10">
    <source>
        <dbReference type="ARBA" id="ARBA00022801"/>
    </source>
</evidence>
<dbReference type="GO" id="GO:0004519">
    <property type="term" value="F:endonuclease activity"/>
    <property type="evidence" value="ECO:0007669"/>
    <property type="project" value="UniProtKB-KW"/>
</dbReference>
<keyword evidence="12" id="KW-1133">Transmembrane helix</keyword>
<keyword evidence="6" id="KW-0812">Transmembrane</keyword>
<feature type="compositionally biased region" description="Low complexity" evidence="15">
    <location>
        <begin position="46"/>
        <end position="58"/>
    </location>
</feature>
<reference evidence="17 18" key="1">
    <citation type="submission" date="2017-10" db="EMBL/GenBank/DDBJ databases">
        <title>Comparative genomics in systemic dimorphic fungi from Ajellomycetaceae.</title>
        <authorList>
            <person name="Munoz J.F."/>
            <person name="Mcewen J.G."/>
            <person name="Clay O.K."/>
            <person name="Cuomo C.A."/>
        </authorList>
    </citation>
    <scope>NUCLEOTIDE SEQUENCE [LARGE SCALE GENOMIC DNA]</scope>
    <source>
        <strain evidence="17 18">UAMH4076</strain>
    </source>
</reference>
<keyword evidence="11" id="KW-0106">Calcium</keyword>
<dbReference type="FunFam" id="2.40.50.90:FF:000029">
    <property type="entry name" value="Probable endonuclease lcl3"/>
    <property type="match status" value="1"/>
</dbReference>
<keyword evidence="14" id="KW-0472">Membrane</keyword>
<dbReference type="PROSITE" id="PS50830">
    <property type="entry name" value="TNASE_3"/>
    <property type="match status" value="1"/>
</dbReference>
<keyword evidence="13" id="KW-0496">Mitochondrion</keyword>
<dbReference type="VEuPathDB" id="FungiDB:EMCG_05088"/>
<name>A0A2B7ZCD1_9EURO</name>
<evidence type="ECO:0000256" key="13">
    <source>
        <dbReference type="ARBA" id="ARBA00023128"/>
    </source>
</evidence>
<evidence type="ECO:0000256" key="4">
    <source>
        <dbReference type="ARBA" id="ARBA00013404"/>
    </source>
</evidence>
<feature type="compositionally biased region" description="Polar residues" evidence="15">
    <location>
        <begin position="7"/>
        <end position="23"/>
    </location>
</feature>
<evidence type="ECO:0000313" key="17">
    <source>
        <dbReference type="EMBL" id="PGH31020.1"/>
    </source>
</evidence>
<sequence>MRWLFWSSGSQQQMPNNENNGDNTPAVPAETNKPSSSSPPQCANCSTPITTPHTHSSPPSIPNPQSKKHPRPQRDWNASLSARDWAGEFKDPRNLIPTLLLTGGILFCVRIHRQYLRRIPVATNISPTYFHKRSLFGRVTSVGDGDNFRMFHTPGGRLAGWGWLPFRKVPTAKKELKDRTIHIRLAGIDAPELPHFGRPAQPFSQDAHTWLTTYLLNRRVRAYVYRQDQYGRVVATAYVRRWPFPFIRRDVGLQMLRAGMATVYEAKSGVEFGGKAMEGRYRRAEERARRKGKGLWKGKGAVGWESPREYKTRMTVLEGERAAAAGAGGVGSQGGKK</sequence>
<evidence type="ECO:0000256" key="2">
    <source>
        <dbReference type="ARBA" id="ARBA00004173"/>
    </source>
</evidence>
<keyword evidence="7" id="KW-0540">Nuclease</keyword>
<evidence type="ECO:0000256" key="14">
    <source>
        <dbReference type="ARBA" id="ARBA00023136"/>
    </source>
</evidence>
<evidence type="ECO:0000256" key="9">
    <source>
        <dbReference type="ARBA" id="ARBA00022759"/>
    </source>
</evidence>
<comment type="caution">
    <text evidence="17">The sequence shown here is derived from an EMBL/GenBank/DDBJ whole genome shotgun (WGS) entry which is preliminary data.</text>
</comment>
<evidence type="ECO:0000259" key="16">
    <source>
        <dbReference type="PROSITE" id="PS50830"/>
    </source>
</evidence>
<evidence type="ECO:0000256" key="7">
    <source>
        <dbReference type="ARBA" id="ARBA00022722"/>
    </source>
</evidence>
<evidence type="ECO:0000256" key="12">
    <source>
        <dbReference type="ARBA" id="ARBA00022989"/>
    </source>
</evidence>
<evidence type="ECO:0000256" key="1">
    <source>
        <dbReference type="ARBA" id="ARBA00004167"/>
    </source>
</evidence>
<dbReference type="STRING" id="73230.A0A2B7ZCD1"/>
<evidence type="ECO:0000313" key="18">
    <source>
        <dbReference type="Proteomes" id="UP000226031"/>
    </source>
</evidence>
<dbReference type="PANTHER" id="PTHR12302">
    <property type="entry name" value="EBNA2 BINDING PROTEIN P100"/>
    <property type="match status" value="1"/>
</dbReference>
<gene>
    <name evidence="17" type="ORF">GX50_06224</name>
</gene>
<evidence type="ECO:0000256" key="5">
    <source>
        <dbReference type="ARBA" id="ARBA00014651"/>
    </source>
</evidence>
<dbReference type="EMBL" id="PDND01000145">
    <property type="protein sequence ID" value="PGH31020.1"/>
    <property type="molecule type" value="Genomic_DNA"/>
</dbReference>
<evidence type="ECO:0000256" key="15">
    <source>
        <dbReference type="SAM" id="MobiDB-lite"/>
    </source>
</evidence>
<evidence type="ECO:0000256" key="6">
    <source>
        <dbReference type="ARBA" id="ARBA00022692"/>
    </source>
</evidence>
<dbReference type="GO" id="GO:0016020">
    <property type="term" value="C:membrane"/>
    <property type="evidence" value="ECO:0007669"/>
    <property type="project" value="UniProtKB-SubCell"/>
</dbReference>
<dbReference type="GO" id="GO:0005739">
    <property type="term" value="C:mitochondrion"/>
    <property type="evidence" value="ECO:0007669"/>
    <property type="project" value="UniProtKB-SubCell"/>
</dbReference>
<evidence type="ECO:0000256" key="3">
    <source>
        <dbReference type="ARBA" id="ARBA00005435"/>
    </source>
</evidence>
<comment type="similarity">
    <text evidence="3">Belongs to the LCL3 family.</text>
</comment>
<organism evidence="17 18">
    <name type="scientific">[Emmonsia] crescens</name>
    <dbReference type="NCBI Taxonomy" id="73230"/>
    <lineage>
        <taxon>Eukaryota</taxon>
        <taxon>Fungi</taxon>
        <taxon>Dikarya</taxon>
        <taxon>Ascomycota</taxon>
        <taxon>Pezizomycotina</taxon>
        <taxon>Eurotiomycetes</taxon>
        <taxon>Eurotiomycetidae</taxon>
        <taxon>Onygenales</taxon>
        <taxon>Ajellomycetaceae</taxon>
        <taxon>Emergomyces</taxon>
    </lineage>
</organism>
<dbReference type="InterPro" id="IPR035437">
    <property type="entry name" value="SNase_OB-fold_sf"/>
</dbReference>
<evidence type="ECO:0000256" key="8">
    <source>
        <dbReference type="ARBA" id="ARBA00022723"/>
    </source>
</evidence>
<protein>
    <recommendedName>
        <fullName evidence="4">Probable endonuclease LCL3</fullName>
    </recommendedName>
    <alternativeName>
        <fullName evidence="5">Probable endonuclease lcl3</fullName>
    </alternativeName>
</protein>
<dbReference type="PANTHER" id="PTHR12302:SF3">
    <property type="entry name" value="SERINE_THREONINE-PROTEIN KINASE 31"/>
    <property type="match status" value="1"/>
</dbReference>
<dbReference type="Gene3D" id="2.40.50.90">
    <property type="match status" value="1"/>
</dbReference>
<dbReference type="GO" id="GO:0046872">
    <property type="term" value="F:metal ion binding"/>
    <property type="evidence" value="ECO:0007669"/>
    <property type="project" value="UniProtKB-KW"/>
</dbReference>
<dbReference type="GO" id="GO:0016787">
    <property type="term" value="F:hydrolase activity"/>
    <property type="evidence" value="ECO:0007669"/>
    <property type="project" value="UniProtKB-KW"/>
</dbReference>
<dbReference type="SUPFAM" id="SSF50199">
    <property type="entry name" value="Staphylococcal nuclease"/>
    <property type="match status" value="1"/>
</dbReference>
<comment type="subcellular location">
    <subcellularLocation>
        <location evidence="1">Membrane</location>
        <topology evidence="1">Single-pass membrane protein</topology>
    </subcellularLocation>
    <subcellularLocation>
        <location evidence="2">Mitochondrion</location>
    </subcellularLocation>
</comment>
<keyword evidence="9" id="KW-0255">Endonuclease</keyword>
<dbReference type="Proteomes" id="UP000226031">
    <property type="component" value="Unassembled WGS sequence"/>
</dbReference>
<evidence type="ECO:0000256" key="11">
    <source>
        <dbReference type="ARBA" id="ARBA00022837"/>
    </source>
</evidence>
<dbReference type="InterPro" id="IPR016071">
    <property type="entry name" value="Staphylococal_nuclease_OB-fold"/>
</dbReference>
<dbReference type="SMART" id="SM00318">
    <property type="entry name" value="SNc"/>
    <property type="match status" value="1"/>
</dbReference>
<keyword evidence="8" id="KW-0479">Metal-binding</keyword>
<proteinExistence type="inferred from homology"/>
<feature type="region of interest" description="Disordered" evidence="15">
    <location>
        <begin position="1"/>
        <end position="75"/>
    </location>
</feature>
<feature type="domain" description="TNase-like" evidence="16">
    <location>
        <begin position="133"/>
        <end position="298"/>
    </location>
</feature>
<dbReference type="AlphaFoldDB" id="A0A2B7ZCD1"/>
<feature type="compositionally biased region" description="Polar residues" evidence="15">
    <location>
        <begin position="32"/>
        <end position="45"/>
    </location>
</feature>
<keyword evidence="10" id="KW-0378">Hydrolase</keyword>
<accession>A0A2B7ZCD1</accession>